<dbReference type="EMBL" id="BAAAPZ010000015">
    <property type="protein sequence ID" value="GAA2102697.1"/>
    <property type="molecule type" value="Genomic_DNA"/>
</dbReference>
<comment type="caution">
    <text evidence="2">The sequence shown here is derived from an EMBL/GenBank/DDBJ whole genome shotgun (WGS) entry which is preliminary data.</text>
</comment>
<evidence type="ECO:0000313" key="2">
    <source>
        <dbReference type="EMBL" id="GAA2102697.1"/>
    </source>
</evidence>
<dbReference type="Proteomes" id="UP001500984">
    <property type="component" value="Unassembled WGS sequence"/>
</dbReference>
<protein>
    <submittedName>
        <fullName evidence="2">Uncharacterized protein</fullName>
    </submittedName>
</protein>
<keyword evidence="1" id="KW-1133">Transmembrane helix</keyword>
<gene>
    <name evidence="2" type="ORF">GCM10009823_26230</name>
</gene>
<keyword evidence="1" id="KW-0472">Membrane</keyword>
<feature type="transmembrane region" description="Helical" evidence="1">
    <location>
        <begin position="47"/>
        <end position="68"/>
    </location>
</feature>
<evidence type="ECO:0000313" key="3">
    <source>
        <dbReference type="Proteomes" id="UP001500984"/>
    </source>
</evidence>
<name>A0ABN2X0F6_9MICO</name>
<proteinExistence type="predicted"/>
<keyword evidence="1" id="KW-0812">Transmembrane</keyword>
<keyword evidence="3" id="KW-1185">Reference proteome</keyword>
<reference evidence="2 3" key="1">
    <citation type="journal article" date="2019" name="Int. J. Syst. Evol. Microbiol.">
        <title>The Global Catalogue of Microorganisms (GCM) 10K type strain sequencing project: providing services to taxonomists for standard genome sequencing and annotation.</title>
        <authorList>
            <consortium name="The Broad Institute Genomics Platform"/>
            <consortium name="The Broad Institute Genome Sequencing Center for Infectious Disease"/>
            <person name="Wu L."/>
            <person name="Ma J."/>
        </authorList>
    </citation>
    <scope>NUCLEOTIDE SEQUENCE [LARGE SCALE GENOMIC DNA]</scope>
    <source>
        <strain evidence="2 3">JCM 15900</strain>
    </source>
</reference>
<evidence type="ECO:0000256" key="1">
    <source>
        <dbReference type="SAM" id="Phobius"/>
    </source>
</evidence>
<sequence length="85" mass="9018">MPQRPGIGCRPTGDDRFAAAGVSRRLKALMHKRGDGARLRCARHRPWTLLGAITVLAAALTVLTALIATHRAVRTPAIRALGGQG</sequence>
<accession>A0ABN2X0F6</accession>
<organism evidence="2 3">
    <name type="scientific">Brevibacterium salitolerans</name>
    <dbReference type="NCBI Taxonomy" id="1403566"/>
    <lineage>
        <taxon>Bacteria</taxon>
        <taxon>Bacillati</taxon>
        <taxon>Actinomycetota</taxon>
        <taxon>Actinomycetes</taxon>
        <taxon>Micrococcales</taxon>
        <taxon>Brevibacteriaceae</taxon>
        <taxon>Brevibacterium</taxon>
    </lineage>
</organism>